<keyword evidence="1" id="KW-1133">Transmembrane helix</keyword>
<dbReference type="EMBL" id="MU863713">
    <property type="protein sequence ID" value="KAK4096455.1"/>
    <property type="molecule type" value="Genomic_DNA"/>
</dbReference>
<reference evidence="3" key="1">
    <citation type="journal article" date="2023" name="Mol. Phylogenet. Evol.">
        <title>Genome-scale phylogeny and comparative genomics of the fungal order Sordariales.</title>
        <authorList>
            <person name="Hensen N."/>
            <person name="Bonometti L."/>
            <person name="Westerberg I."/>
            <person name="Brannstrom I.O."/>
            <person name="Guillou S."/>
            <person name="Cros-Aarteil S."/>
            <person name="Calhoun S."/>
            <person name="Haridas S."/>
            <person name="Kuo A."/>
            <person name="Mondo S."/>
            <person name="Pangilinan J."/>
            <person name="Riley R."/>
            <person name="LaButti K."/>
            <person name="Andreopoulos B."/>
            <person name="Lipzen A."/>
            <person name="Chen C."/>
            <person name="Yan M."/>
            <person name="Daum C."/>
            <person name="Ng V."/>
            <person name="Clum A."/>
            <person name="Steindorff A."/>
            <person name="Ohm R.A."/>
            <person name="Martin F."/>
            <person name="Silar P."/>
            <person name="Natvig D.O."/>
            <person name="Lalanne C."/>
            <person name="Gautier V."/>
            <person name="Ament-Velasquez S.L."/>
            <person name="Kruys A."/>
            <person name="Hutchinson M.I."/>
            <person name="Powell A.J."/>
            <person name="Barry K."/>
            <person name="Miller A.N."/>
            <person name="Grigoriev I.V."/>
            <person name="Debuchy R."/>
            <person name="Gladieux P."/>
            <person name="Hiltunen Thoren M."/>
            <person name="Johannesson H."/>
        </authorList>
    </citation>
    <scope>NUCLEOTIDE SEQUENCE</scope>
    <source>
        <strain evidence="3">CBS 757.83</strain>
    </source>
</reference>
<comment type="caution">
    <text evidence="3">The sequence shown here is derived from an EMBL/GenBank/DDBJ whole genome shotgun (WGS) entry which is preliminary data.</text>
</comment>
<dbReference type="InterPro" id="IPR046529">
    <property type="entry name" value="DUF6594"/>
</dbReference>
<gene>
    <name evidence="3" type="ORF">N658DRAFT_554383</name>
</gene>
<evidence type="ECO:0000259" key="2">
    <source>
        <dbReference type="Pfam" id="PF20237"/>
    </source>
</evidence>
<dbReference type="PANTHER" id="PTHR34502">
    <property type="entry name" value="DUF6594 DOMAIN-CONTAINING PROTEIN-RELATED"/>
    <property type="match status" value="1"/>
</dbReference>
<protein>
    <recommendedName>
        <fullName evidence="2">DUF6594 domain-containing protein</fullName>
    </recommendedName>
</protein>
<feature type="transmembrane region" description="Helical" evidence="1">
    <location>
        <begin position="166"/>
        <end position="187"/>
    </location>
</feature>
<evidence type="ECO:0000313" key="4">
    <source>
        <dbReference type="Proteomes" id="UP001305647"/>
    </source>
</evidence>
<keyword evidence="4" id="KW-1185">Reference proteome</keyword>
<keyword evidence="1" id="KW-0472">Membrane</keyword>
<name>A0AAN6PUS7_9PEZI</name>
<proteinExistence type="predicted"/>
<sequence>MQSLRNWEAYKARGDREPGRMELMSRLRSTMREYREALVFESTLARIEKPDRKTLKAFRFNFFHGRPGGPQAFPMLGGHSATVYDDANDLVALHSNEQPDRLTVFFKDNFWFLFQEKPPAGGSGVPLVGYASGHKLGSLVSYLSTILAGLILFGATLILYNTKAQSLKLGLIGLFAFLFAASTGLMTNAKRSKVFASTAAYAAVLVVFVSGDLGASGK</sequence>
<dbReference type="AlphaFoldDB" id="A0AAN6PUS7"/>
<keyword evidence="1" id="KW-0812">Transmembrane</keyword>
<reference evidence="3" key="2">
    <citation type="submission" date="2023-05" db="EMBL/GenBank/DDBJ databases">
        <authorList>
            <consortium name="Lawrence Berkeley National Laboratory"/>
            <person name="Steindorff A."/>
            <person name="Hensen N."/>
            <person name="Bonometti L."/>
            <person name="Westerberg I."/>
            <person name="Brannstrom I.O."/>
            <person name="Guillou S."/>
            <person name="Cros-Aarteil S."/>
            <person name="Calhoun S."/>
            <person name="Haridas S."/>
            <person name="Kuo A."/>
            <person name="Mondo S."/>
            <person name="Pangilinan J."/>
            <person name="Riley R."/>
            <person name="Labutti K."/>
            <person name="Andreopoulos B."/>
            <person name="Lipzen A."/>
            <person name="Chen C."/>
            <person name="Yanf M."/>
            <person name="Daum C."/>
            <person name="Ng V."/>
            <person name="Clum A."/>
            <person name="Ohm R."/>
            <person name="Martin F."/>
            <person name="Silar P."/>
            <person name="Natvig D."/>
            <person name="Lalanne C."/>
            <person name="Gautier V."/>
            <person name="Ament-Velasquez S.L."/>
            <person name="Kruys A."/>
            <person name="Hutchinson M.I."/>
            <person name="Powell A.J."/>
            <person name="Barry K."/>
            <person name="Miller A.N."/>
            <person name="Grigoriev I.V."/>
            <person name="Debuchy R."/>
            <person name="Gladieux P."/>
            <person name="Thoren M.H."/>
            <person name="Johannesson H."/>
        </authorList>
    </citation>
    <scope>NUCLEOTIDE SEQUENCE</scope>
    <source>
        <strain evidence="3">CBS 757.83</strain>
    </source>
</reference>
<organism evidence="3 4">
    <name type="scientific">Parathielavia hyrcaniae</name>
    <dbReference type="NCBI Taxonomy" id="113614"/>
    <lineage>
        <taxon>Eukaryota</taxon>
        <taxon>Fungi</taxon>
        <taxon>Dikarya</taxon>
        <taxon>Ascomycota</taxon>
        <taxon>Pezizomycotina</taxon>
        <taxon>Sordariomycetes</taxon>
        <taxon>Sordariomycetidae</taxon>
        <taxon>Sordariales</taxon>
        <taxon>Chaetomiaceae</taxon>
        <taxon>Parathielavia</taxon>
    </lineage>
</organism>
<feature type="domain" description="DUF6594" evidence="2">
    <location>
        <begin position="11"/>
        <end position="206"/>
    </location>
</feature>
<evidence type="ECO:0000256" key="1">
    <source>
        <dbReference type="SAM" id="Phobius"/>
    </source>
</evidence>
<dbReference type="Proteomes" id="UP001305647">
    <property type="component" value="Unassembled WGS sequence"/>
</dbReference>
<dbReference type="PANTHER" id="PTHR34502:SF4">
    <property type="entry name" value="DUF6594 DOMAIN-CONTAINING PROTEIN"/>
    <property type="match status" value="1"/>
</dbReference>
<dbReference type="Pfam" id="PF20237">
    <property type="entry name" value="DUF6594"/>
    <property type="match status" value="1"/>
</dbReference>
<accession>A0AAN6PUS7</accession>
<feature type="transmembrane region" description="Helical" evidence="1">
    <location>
        <begin position="139"/>
        <end position="160"/>
    </location>
</feature>
<feature type="transmembrane region" description="Helical" evidence="1">
    <location>
        <begin position="194"/>
        <end position="215"/>
    </location>
</feature>
<evidence type="ECO:0000313" key="3">
    <source>
        <dbReference type="EMBL" id="KAK4096455.1"/>
    </source>
</evidence>